<dbReference type="Pfam" id="PF13442">
    <property type="entry name" value="Cytochrome_CBB3"/>
    <property type="match status" value="1"/>
</dbReference>
<proteinExistence type="inferred from homology"/>
<dbReference type="Gene3D" id="1.10.760.10">
    <property type="entry name" value="Cytochrome c-like domain"/>
    <property type="match status" value="1"/>
</dbReference>
<feature type="transmembrane region" description="Helical" evidence="10">
    <location>
        <begin position="386"/>
        <end position="410"/>
    </location>
</feature>
<keyword evidence="5 9" id="KW-0479">Metal-binding</keyword>
<evidence type="ECO:0000313" key="14">
    <source>
        <dbReference type="Proteomes" id="UP001595378"/>
    </source>
</evidence>
<feature type="transmembrane region" description="Helical" evidence="10">
    <location>
        <begin position="531"/>
        <end position="552"/>
    </location>
</feature>
<keyword evidence="7 9" id="KW-0408">Iron</keyword>
<evidence type="ECO:0000256" key="11">
    <source>
        <dbReference type="SAM" id="SignalP"/>
    </source>
</evidence>
<dbReference type="Pfam" id="PF03239">
    <property type="entry name" value="FTR1"/>
    <property type="match status" value="1"/>
</dbReference>
<evidence type="ECO:0000256" key="10">
    <source>
        <dbReference type="SAM" id="Phobius"/>
    </source>
</evidence>
<dbReference type="InterPro" id="IPR036909">
    <property type="entry name" value="Cyt_c-like_dom_sf"/>
</dbReference>
<comment type="subcellular location">
    <subcellularLocation>
        <location evidence="1">Membrane</location>
        <topology evidence="1">Multi-pass membrane protein</topology>
    </subcellularLocation>
</comment>
<feature type="transmembrane region" description="Helical" evidence="10">
    <location>
        <begin position="612"/>
        <end position="632"/>
    </location>
</feature>
<reference evidence="14" key="1">
    <citation type="journal article" date="2019" name="Int. J. Syst. Evol. Microbiol.">
        <title>The Global Catalogue of Microorganisms (GCM) 10K type strain sequencing project: providing services to taxonomists for standard genome sequencing and annotation.</title>
        <authorList>
            <consortium name="The Broad Institute Genomics Platform"/>
            <consortium name="The Broad Institute Genome Sequencing Center for Infectious Disease"/>
            <person name="Wu L."/>
            <person name="Ma J."/>
        </authorList>
    </citation>
    <scope>NUCLEOTIDE SEQUENCE [LARGE SCALE GENOMIC DNA]</scope>
    <source>
        <strain evidence="14">KCTC 52606</strain>
    </source>
</reference>
<keyword evidence="14" id="KW-1185">Reference proteome</keyword>
<dbReference type="PANTHER" id="PTHR31632:SF2">
    <property type="entry name" value="PLASMA MEMBRANE IRON PERMEASE"/>
    <property type="match status" value="1"/>
</dbReference>
<evidence type="ECO:0000256" key="1">
    <source>
        <dbReference type="ARBA" id="ARBA00004141"/>
    </source>
</evidence>
<keyword evidence="3 9" id="KW-0349">Heme</keyword>
<evidence type="ECO:0000259" key="12">
    <source>
        <dbReference type="PROSITE" id="PS51007"/>
    </source>
</evidence>
<keyword evidence="11" id="KW-0732">Signal</keyword>
<dbReference type="PROSITE" id="PS51007">
    <property type="entry name" value="CYTC"/>
    <property type="match status" value="1"/>
</dbReference>
<evidence type="ECO:0000256" key="6">
    <source>
        <dbReference type="ARBA" id="ARBA00022989"/>
    </source>
</evidence>
<feature type="signal peptide" evidence="11">
    <location>
        <begin position="1"/>
        <end position="23"/>
    </location>
</feature>
<dbReference type="PANTHER" id="PTHR31632">
    <property type="entry name" value="IRON TRANSPORTER FTH1"/>
    <property type="match status" value="1"/>
</dbReference>
<dbReference type="InterPro" id="IPR009056">
    <property type="entry name" value="Cyt_c-like_dom"/>
</dbReference>
<evidence type="ECO:0000256" key="9">
    <source>
        <dbReference type="PROSITE-ProRule" id="PRU00433"/>
    </source>
</evidence>
<feature type="domain" description="Cytochrome c" evidence="12">
    <location>
        <begin position="130"/>
        <end position="217"/>
    </location>
</feature>
<name>A0ABV7EET3_9SPHN</name>
<dbReference type="Proteomes" id="UP001595378">
    <property type="component" value="Unassembled WGS sequence"/>
</dbReference>
<evidence type="ECO:0000256" key="3">
    <source>
        <dbReference type="ARBA" id="ARBA00022617"/>
    </source>
</evidence>
<protein>
    <submittedName>
        <fullName evidence="13">FTR1 family protein</fullName>
    </submittedName>
</protein>
<evidence type="ECO:0000256" key="2">
    <source>
        <dbReference type="ARBA" id="ARBA00008333"/>
    </source>
</evidence>
<gene>
    <name evidence="13" type="ORF">ACFODK_09935</name>
</gene>
<evidence type="ECO:0000256" key="7">
    <source>
        <dbReference type="ARBA" id="ARBA00023004"/>
    </source>
</evidence>
<dbReference type="SUPFAM" id="SSF46626">
    <property type="entry name" value="Cytochrome c"/>
    <property type="match status" value="1"/>
</dbReference>
<feature type="chain" id="PRO_5045573067" evidence="11">
    <location>
        <begin position="24"/>
        <end position="646"/>
    </location>
</feature>
<evidence type="ECO:0000313" key="13">
    <source>
        <dbReference type="EMBL" id="MFC3101210.1"/>
    </source>
</evidence>
<sequence length="646" mass="68753">MISGFLRMAIGALLLLSGAAASAQSETAPAQTIWRLLDYIAVDYAGAVSQGRVINQLEYDEMVEFSANVEQRLGQLPPKPGRPKLLTDAKSLQAAIAGKADPALVANSARRLGQALLQAYPVPLAPEGPPDLGRAAALYQENCASCHGARGDGRGPQAAGLNPPPIDFTDRSRARERSLFGLYQVIEQGLEGTSMESFAALPAEDRWALAFYIGRFAYSDAEAARGEQLWSSKETVRERVPDLTTLVGQTPAQLEQDLGEANGTATVAYLRAHPEALAGRTDGSLTLAKDRLEQAYAAYARGDRGAARDLALSAYLDGFEPVEPLLAARDAGLMHEIETAMAELRAAIGRDAPAEDVRARVDALRSLFTRAEAQLSPESASATSSFLGAFTVLLREGLEALLIVIAMIAFLRKAERQDVMGYVHGGWIAALLAGVATWAAATYLIGISGASRELTEGFGALFAAAVLISVGIWMHGKAQAGAWQRYIAERLSKALSKRSAWFLFGLTFVVVYREVFETILFYATLWSQGNGGAVAAGAAAATVVLTIIAVLMLRFSKTLPISQFFTYSSALIAVLAVVLAGKGVGALQEAGIIDVNPLAGIPRIDWVGLTPTVQSVLAQLAVLAIIGFGFWYNRRAATRMAQAAPR</sequence>
<feature type="transmembrane region" description="Helical" evidence="10">
    <location>
        <begin position="422"/>
        <end position="445"/>
    </location>
</feature>
<organism evidence="13 14">
    <name type="scientific">Alteraurantiacibacter lauratis</name>
    <dbReference type="NCBI Taxonomy" id="2054627"/>
    <lineage>
        <taxon>Bacteria</taxon>
        <taxon>Pseudomonadati</taxon>
        <taxon>Pseudomonadota</taxon>
        <taxon>Alphaproteobacteria</taxon>
        <taxon>Sphingomonadales</taxon>
        <taxon>Erythrobacteraceae</taxon>
        <taxon>Alteraurantiacibacter</taxon>
    </lineage>
</organism>
<comment type="caution">
    <text evidence="13">The sequence shown here is derived from an EMBL/GenBank/DDBJ whole genome shotgun (WGS) entry which is preliminary data.</text>
</comment>
<evidence type="ECO:0000256" key="8">
    <source>
        <dbReference type="ARBA" id="ARBA00023136"/>
    </source>
</evidence>
<dbReference type="EMBL" id="JBHRSU010000031">
    <property type="protein sequence ID" value="MFC3101210.1"/>
    <property type="molecule type" value="Genomic_DNA"/>
</dbReference>
<dbReference type="InterPro" id="IPR004923">
    <property type="entry name" value="FTR1/Fip1/EfeU"/>
</dbReference>
<feature type="transmembrane region" description="Helical" evidence="10">
    <location>
        <begin position="457"/>
        <end position="476"/>
    </location>
</feature>
<evidence type="ECO:0000256" key="5">
    <source>
        <dbReference type="ARBA" id="ARBA00022723"/>
    </source>
</evidence>
<comment type="similarity">
    <text evidence="2">Belongs to the oxidase-dependent Fe transporter (OFeT) (TC 9.A.10.1) family.</text>
</comment>
<evidence type="ECO:0000256" key="4">
    <source>
        <dbReference type="ARBA" id="ARBA00022692"/>
    </source>
</evidence>
<dbReference type="RefSeq" id="WP_336919420.1">
    <property type="nucleotide sequence ID" value="NZ_JBANRN010000010.1"/>
</dbReference>
<feature type="transmembrane region" description="Helical" evidence="10">
    <location>
        <begin position="500"/>
        <end position="525"/>
    </location>
</feature>
<keyword evidence="8 10" id="KW-0472">Membrane</keyword>
<feature type="transmembrane region" description="Helical" evidence="10">
    <location>
        <begin position="564"/>
        <end position="581"/>
    </location>
</feature>
<keyword evidence="6 10" id="KW-1133">Transmembrane helix</keyword>
<accession>A0ABV7EET3</accession>
<keyword evidence="4 10" id="KW-0812">Transmembrane</keyword>